<evidence type="ECO:0000256" key="5">
    <source>
        <dbReference type="ARBA" id="ARBA00022741"/>
    </source>
</evidence>
<dbReference type="FunFam" id="3.40.50.300:FF:000224">
    <property type="entry name" value="Energy-coupling factor transporter ATP-binding protein EcfA"/>
    <property type="match status" value="1"/>
</dbReference>
<evidence type="ECO:0000256" key="2">
    <source>
        <dbReference type="ARBA" id="ARBA00005417"/>
    </source>
</evidence>
<dbReference type="PANTHER" id="PTHR43553:SF24">
    <property type="entry name" value="ENERGY-COUPLING FACTOR TRANSPORTER ATP-BINDING PROTEIN ECFA1"/>
    <property type="match status" value="1"/>
</dbReference>
<dbReference type="Gene3D" id="3.40.50.300">
    <property type="entry name" value="P-loop containing nucleotide triphosphate hydrolases"/>
    <property type="match status" value="2"/>
</dbReference>
<keyword evidence="5" id="KW-0547">Nucleotide-binding</keyword>
<evidence type="ECO:0000256" key="6">
    <source>
        <dbReference type="ARBA" id="ARBA00022840"/>
    </source>
</evidence>
<dbReference type="Proteomes" id="UP000183954">
    <property type="component" value="Unassembled WGS sequence"/>
</dbReference>
<dbReference type="PROSITE" id="PS00211">
    <property type="entry name" value="ABC_TRANSPORTER_1"/>
    <property type="match status" value="1"/>
</dbReference>
<gene>
    <name evidence="10" type="ORF">SAMN02746098_03187</name>
</gene>
<dbReference type="InterPro" id="IPR015856">
    <property type="entry name" value="ABC_transpr_CbiO/EcfA_su"/>
</dbReference>
<keyword evidence="6 10" id="KW-0067">ATP-binding</keyword>
<evidence type="ECO:0000256" key="1">
    <source>
        <dbReference type="ARBA" id="ARBA00004202"/>
    </source>
</evidence>
<proteinExistence type="inferred from homology"/>
<evidence type="ECO:0000256" key="4">
    <source>
        <dbReference type="ARBA" id="ARBA00022475"/>
    </source>
</evidence>
<dbReference type="PANTHER" id="PTHR43553">
    <property type="entry name" value="HEAVY METAL TRANSPORTER"/>
    <property type="match status" value="1"/>
</dbReference>
<protein>
    <submittedName>
        <fullName evidence="10">Energy-coupling factor transport system ATP-binding protein</fullName>
    </submittedName>
</protein>
<feature type="domain" description="ABC transporter" evidence="9">
    <location>
        <begin position="266"/>
        <end position="499"/>
    </location>
</feature>
<keyword evidence="11" id="KW-1185">Reference proteome</keyword>
<sequence length="516" mass="58395">MKKIENKIAKITIEKLVFPHEEKPALKNIDFEINQGDFIVITGGVASGKSILLHSITGAIPHYHNAELTGRVTIMGQNIKDMRLNKMSDYVGYMMQEPQNQIIGLDVYEDVAFGLGNLEIPLNEIDQRVKDTLEFVGLSGYESRQTASLSGGQAQRVVLASVLALNAPILILDQPTAELDPQGRNELYKRLGQLNKTQNLTIVLVMDRIEEVLNYANRVFYIQSGEIVKQYSPEAYYKEQIEHRKEKIKYLTSFNLNHVKSSEMIAKITDVSYQYKNDLLGCENINLDIFKGDFLAIIGLNGSGKSTLAKLLIGLLNPSKGEIKVFNQPLSKKKLAEIRSRVGFLFQNPDYQIFASTVEEEVGFSLKLRGDVFEKIEQKIEKSLEFVGLLKYKKMHPHRLSRGQRQLLALASILVSDPEFIIADEPTSGLDESQGYMIMDKLFHLSKNGKTILLITHDLTMAKDYSNRLVALHNHRIQLDISTRELDQHLDTLKEIGLNFHNLISFREVKDGTFNA</sequence>
<dbReference type="EMBL" id="FQXJ01000011">
    <property type="protein sequence ID" value="SHI22149.1"/>
    <property type="molecule type" value="Genomic_DNA"/>
</dbReference>
<evidence type="ECO:0000256" key="8">
    <source>
        <dbReference type="ARBA" id="ARBA00023136"/>
    </source>
</evidence>
<reference evidence="11" key="1">
    <citation type="submission" date="2016-11" db="EMBL/GenBank/DDBJ databases">
        <authorList>
            <person name="Varghese N."/>
            <person name="Submissions S."/>
        </authorList>
    </citation>
    <scope>NUCLEOTIDE SEQUENCE [LARGE SCALE GENOMIC DNA]</scope>
    <source>
        <strain evidence="11">DSM 15449</strain>
    </source>
</reference>
<evidence type="ECO:0000259" key="9">
    <source>
        <dbReference type="PROSITE" id="PS50893"/>
    </source>
</evidence>
<accession>A0A1M5ZDB4</accession>
<dbReference type="Pfam" id="PF00005">
    <property type="entry name" value="ABC_tran"/>
    <property type="match status" value="2"/>
</dbReference>
<evidence type="ECO:0000313" key="11">
    <source>
        <dbReference type="Proteomes" id="UP000183954"/>
    </source>
</evidence>
<keyword evidence="8" id="KW-0472">Membrane</keyword>
<keyword evidence="3" id="KW-0813">Transport</keyword>
<dbReference type="GO" id="GO:0042626">
    <property type="term" value="F:ATPase-coupled transmembrane transporter activity"/>
    <property type="evidence" value="ECO:0007669"/>
    <property type="project" value="TreeGrafter"/>
</dbReference>
<dbReference type="STRING" id="1121420.SAMN02746098_03187"/>
<dbReference type="SUPFAM" id="SSF52540">
    <property type="entry name" value="P-loop containing nucleoside triphosphate hydrolases"/>
    <property type="match status" value="2"/>
</dbReference>
<keyword evidence="7" id="KW-1278">Translocase</keyword>
<dbReference type="PROSITE" id="PS50893">
    <property type="entry name" value="ABC_TRANSPORTER_2"/>
    <property type="match status" value="2"/>
</dbReference>
<dbReference type="GO" id="GO:0016887">
    <property type="term" value="F:ATP hydrolysis activity"/>
    <property type="evidence" value="ECO:0007669"/>
    <property type="project" value="InterPro"/>
</dbReference>
<dbReference type="AlphaFoldDB" id="A0A1M5ZDB4"/>
<dbReference type="RefSeq" id="WP_073030697.1">
    <property type="nucleotide sequence ID" value="NZ_FQXJ01000011.1"/>
</dbReference>
<dbReference type="SMART" id="SM00382">
    <property type="entry name" value="AAA"/>
    <property type="match status" value="2"/>
</dbReference>
<dbReference type="GO" id="GO:0043190">
    <property type="term" value="C:ATP-binding cassette (ABC) transporter complex"/>
    <property type="evidence" value="ECO:0007669"/>
    <property type="project" value="TreeGrafter"/>
</dbReference>
<dbReference type="OrthoDB" id="501320at2"/>
<dbReference type="InterPro" id="IPR017871">
    <property type="entry name" value="ABC_transporter-like_CS"/>
</dbReference>
<dbReference type="InterPro" id="IPR050095">
    <property type="entry name" value="ECF_ABC_transporter_ATP-bd"/>
</dbReference>
<organism evidence="10 11">
    <name type="scientific">Desulfosporosinus lacus DSM 15449</name>
    <dbReference type="NCBI Taxonomy" id="1121420"/>
    <lineage>
        <taxon>Bacteria</taxon>
        <taxon>Bacillati</taxon>
        <taxon>Bacillota</taxon>
        <taxon>Clostridia</taxon>
        <taxon>Eubacteriales</taxon>
        <taxon>Desulfitobacteriaceae</taxon>
        <taxon>Desulfosporosinus</taxon>
    </lineage>
</organism>
<evidence type="ECO:0000313" key="10">
    <source>
        <dbReference type="EMBL" id="SHI22149.1"/>
    </source>
</evidence>
<dbReference type="NCBIfam" id="NF010167">
    <property type="entry name" value="PRK13648.1"/>
    <property type="match status" value="2"/>
</dbReference>
<comment type="similarity">
    <text evidence="2">Belongs to the ABC transporter superfamily.</text>
</comment>
<feature type="domain" description="ABC transporter" evidence="9">
    <location>
        <begin position="11"/>
        <end position="249"/>
    </location>
</feature>
<keyword evidence="4" id="KW-1003">Cell membrane</keyword>
<name>A0A1M5ZDB4_9FIRM</name>
<evidence type="ECO:0000256" key="7">
    <source>
        <dbReference type="ARBA" id="ARBA00022967"/>
    </source>
</evidence>
<dbReference type="InterPro" id="IPR003593">
    <property type="entry name" value="AAA+_ATPase"/>
</dbReference>
<dbReference type="InterPro" id="IPR003439">
    <property type="entry name" value="ABC_transporter-like_ATP-bd"/>
</dbReference>
<dbReference type="GO" id="GO:0005524">
    <property type="term" value="F:ATP binding"/>
    <property type="evidence" value="ECO:0007669"/>
    <property type="project" value="UniProtKB-KW"/>
</dbReference>
<evidence type="ECO:0000256" key="3">
    <source>
        <dbReference type="ARBA" id="ARBA00022448"/>
    </source>
</evidence>
<dbReference type="InterPro" id="IPR027417">
    <property type="entry name" value="P-loop_NTPase"/>
</dbReference>
<dbReference type="CDD" id="cd03225">
    <property type="entry name" value="ABC_cobalt_CbiO_domain1"/>
    <property type="match status" value="2"/>
</dbReference>
<comment type="subcellular location">
    <subcellularLocation>
        <location evidence="1">Cell membrane</location>
        <topology evidence="1">Peripheral membrane protein</topology>
    </subcellularLocation>
</comment>